<dbReference type="EMBL" id="CP025704">
    <property type="protein sequence ID" value="AUN97609.1"/>
    <property type="molecule type" value="Genomic_DNA"/>
</dbReference>
<proteinExistence type="predicted"/>
<dbReference type="RefSeq" id="WP_102242904.1">
    <property type="nucleotide sequence ID" value="NZ_CP025704.1"/>
</dbReference>
<keyword evidence="2" id="KW-1185">Reference proteome</keyword>
<dbReference type="AlphaFoldDB" id="A0A2K9NQ24"/>
<name>A0A2K9NQ24_BACTC</name>
<accession>A0A2K9NQ24</accession>
<organism evidence="1 2">
    <name type="scientific">Bacteriovorax stolpii</name>
    <name type="common">Bdellovibrio stolpii</name>
    <dbReference type="NCBI Taxonomy" id="960"/>
    <lineage>
        <taxon>Bacteria</taxon>
        <taxon>Pseudomonadati</taxon>
        <taxon>Bdellovibrionota</taxon>
        <taxon>Bacteriovoracia</taxon>
        <taxon>Bacteriovoracales</taxon>
        <taxon>Bacteriovoracaceae</taxon>
        <taxon>Bacteriovorax</taxon>
    </lineage>
</organism>
<dbReference type="Proteomes" id="UP000235584">
    <property type="component" value="Chromosome"/>
</dbReference>
<reference evidence="1 2" key="1">
    <citation type="submission" date="2018-01" db="EMBL/GenBank/DDBJ databases">
        <title>Complete genome sequence of Bacteriovorax stolpii DSM12778.</title>
        <authorList>
            <person name="Tang B."/>
            <person name="Chang J."/>
        </authorList>
    </citation>
    <scope>NUCLEOTIDE SEQUENCE [LARGE SCALE GENOMIC DNA]</scope>
    <source>
        <strain evidence="1 2">DSM 12778</strain>
    </source>
</reference>
<protein>
    <submittedName>
        <fullName evidence="1">Uncharacterized protein</fullName>
    </submittedName>
</protein>
<evidence type="ECO:0000313" key="1">
    <source>
        <dbReference type="EMBL" id="AUN97609.1"/>
    </source>
</evidence>
<dbReference type="OrthoDB" id="5297770at2"/>
<gene>
    <name evidence="1" type="ORF">C0V70_05670</name>
</gene>
<dbReference type="KEGG" id="bsto:C0V70_05670"/>
<sequence>MCEICKSEGKDYRFLNGTKDHIVTQQLYKVYKNSVAPVRLCYIHSIELFMIGEKRFLREHLSFARALATRSKKLSSAADSPFGF</sequence>
<evidence type="ECO:0000313" key="2">
    <source>
        <dbReference type="Proteomes" id="UP000235584"/>
    </source>
</evidence>